<comment type="caution">
    <text evidence="1">The sequence shown here is derived from an EMBL/GenBank/DDBJ whole genome shotgun (WGS) entry which is preliminary data.</text>
</comment>
<accession>A0A9P6A3V8</accession>
<gene>
    <name evidence="1" type="ORF">BDN71DRAFT_1542261</name>
</gene>
<organism evidence="1 2">
    <name type="scientific">Pleurotus eryngii</name>
    <name type="common">Boletus of the steppes</name>
    <dbReference type="NCBI Taxonomy" id="5323"/>
    <lineage>
        <taxon>Eukaryota</taxon>
        <taxon>Fungi</taxon>
        <taxon>Dikarya</taxon>
        <taxon>Basidiomycota</taxon>
        <taxon>Agaricomycotina</taxon>
        <taxon>Agaricomycetes</taxon>
        <taxon>Agaricomycetidae</taxon>
        <taxon>Agaricales</taxon>
        <taxon>Pleurotineae</taxon>
        <taxon>Pleurotaceae</taxon>
        <taxon>Pleurotus</taxon>
    </lineage>
</organism>
<dbReference type="OrthoDB" id="2669721at2759"/>
<evidence type="ECO:0000313" key="2">
    <source>
        <dbReference type="Proteomes" id="UP000807025"/>
    </source>
</evidence>
<dbReference type="EMBL" id="MU154542">
    <property type="protein sequence ID" value="KAF9497745.1"/>
    <property type="molecule type" value="Genomic_DNA"/>
</dbReference>
<sequence length="320" mass="35942">QRCTDELLKKLHQNSGKLDVYDDFLCSSDYLEAVINSNIIDNDTLLIFSMDSAQLYCMKQSDCWLYIWVILNLDPNKRYKVRYVLPAGLTPRPDSPKNIDSFVFPSLYHLATIQNEGGLRIWDDGKHQLSSSQLCLVFVTADLVALAKLTCWVGHLSRFPCQIFCGLPGQHKPDAPHYFIALLCCNGHLPANSHGNVSIEALPNGSAAQFLDNLCSVITLPNPTQFEHHHHDSGLSGVSIFFSVKLVFPPPFCFTGNMMHLDGLNLPDLLIRLFCSESDLVSTLDSVTNWKWAVLHDKDTWVQHGKLVADARPYLPNCIE</sequence>
<name>A0A9P6A3V8_PLEER</name>
<proteinExistence type="predicted"/>
<dbReference type="Proteomes" id="UP000807025">
    <property type="component" value="Unassembled WGS sequence"/>
</dbReference>
<keyword evidence="2" id="KW-1185">Reference proteome</keyword>
<dbReference type="AlphaFoldDB" id="A0A9P6A3V8"/>
<reference evidence="1" key="1">
    <citation type="submission" date="2020-11" db="EMBL/GenBank/DDBJ databases">
        <authorList>
            <consortium name="DOE Joint Genome Institute"/>
            <person name="Ahrendt S."/>
            <person name="Riley R."/>
            <person name="Andreopoulos W."/>
            <person name="Labutti K."/>
            <person name="Pangilinan J."/>
            <person name="Ruiz-Duenas F.J."/>
            <person name="Barrasa J.M."/>
            <person name="Sanchez-Garcia M."/>
            <person name="Camarero S."/>
            <person name="Miyauchi S."/>
            <person name="Serrano A."/>
            <person name="Linde D."/>
            <person name="Babiker R."/>
            <person name="Drula E."/>
            <person name="Ayuso-Fernandez I."/>
            <person name="Pacheco R."/>
            <person name="Padilla G."/>
            <person name="Ferreira P."/>
            <person name="Barriuso J."/>
            <person name="Kellner H."/>
            <person name="Castanera R."/>
            <person name="Alfaro M."/>
            <person name="Ramirez L."/>
            <person name="Pisabarro A.G."/>
            <person name="Kuo A."/>
            <person name="Tritt A."/>
            <person name="Lipzen A."/>
            <person name="He G."/>
            <person name="Yan M."/>
            <person name="Ng V."/>
            <person name="Cullen D."/>
            <person name="Martin F."/>
            <person name="Rosso M.-N."/>
            <person name="Henrissat B."/>
            <person name="Hibbett D."/>
            <person name="Martinez A.T."/>
            <person name="Grigoriev I.V."/>
        </authorList>
    </citation>
    <scope>NUCLEOTIDE SEQUENCE</scope>
    <source>
        <strain evidence="1">ATCC 90797</strain>
    </source>
</reference>
<protein>
    <submittedName>
        <fullName evidence="1">Uncharacterized protein</fullName>
    </submittedName>
</protein>
<evidence type="ECO:0000313" key="1">
    <source>
        <dbReference type="EMBL" id="KAF9497745.1"/>
    </source>
</evidence>
<feature type="non-terminal residue" evidence="1">
    <location>
        <position position="1"/>
    </location>
</feature>